<dbReference type="EMBL" id="CAJVPP010000987">
    <property type="protein sequence ID" value="CAG8526395.1"/>
    <property type="molecule type" value="Genomic_DNA"/>
</dbReference>
<organism evidence="1 2">
    <name type="scientific">Funneliformis mosseae</name>
    <name type="common">Endomycorrhizal fungus</name>
    <name type="synonym">Glomus mosseae</name>
    <dbReference type="NCBI Taxonomy" id="27381"/>
    <lineage>
        <taxon>Eukaryota</taxon>
        <taxon>Fungi</taxon>
        <taxon>Fungi incertae sedis</taxon>
        <taxon>Mucoromycota</taxon>
        <taxon>Glomeromycotina</taxon>
        <taxon>Glomeromycetes</taxon>
        <taxon>Glomerales</taxon>
        <taxon>Glomeraceae</taxon>
        <taxon>Funneliformis</taxon>
    </lineage>
</organism>
<dbReference type="SUPFAM" id="SSF56399">
    <property type="entry name" value="ADP-ribosylation"/>
    <property type="match status" value="1"/>
</dbReference>
<dbReference type="Gene3D" id="3.90.228.10">
    <property type="match status" value="1"/>
</dbReference>
<comment type="caution">
    <text evidence="1">The sequence shown here is derived from an EMBL/GenBank/DDBJ whole genome shotgun (WGS) entry which is preliminary data.</text>
</comment>
<keyword evidence="2" id="KW-1185">Reference proteome</keyword>
<sequence>MEISYKTSETTIFSFSNLEDKGTLGIKSQYNKTNAYNQNEENFDRLGDYRDTTAIVVDEKFSPDLPALPLSTKLNVISQIRDKFGDRRFLYRGINSQNINATLTYGFIVIFRSSLRNEYGPGIYTTPNLDYAISYAGRNGMLLIFDCSNLDRNLTSKHLNDLEEWKATVKSHICLEDDDKPRPPFHEEDILEVEQVVGRTELAFKAFENRLFAIIYLVLKNNEG</sequence>
<protein>
    <submittedName>
        <fullName evidence="1">8061_t:CDS:1</fullName>
    </submittedName>
</protein>
<dbReference type="Proteomes" id="UP000789375">
    <property type="component" value="Unassembled WGS sequence"/>
</dbReference>
<evidence type="ECO:0000313" key="1">
    <source>
        <dbReference type="EMBL" id="CAG8526395.1"/>
    </source>
</evidence>
<name>A0A9N9AFE1_FUNMO</name>
<evidence type="ECO:0000313" key="2">
    <source>
        <dbReference type="Proteomes" id="UP000789375"/>
    </source>
</evidence>
<accession>A0A9N9AFE1</accession>
<proteinExistence type="predicted"/>
<dbReference type="AlphaFoldDB" id="A0A9N9AFE1"/>
<reference evidence="1" key="1">
    <citation type="submission" date="2021-06" db="EMBL/GenBank/DDBJ databases">
        <authorList>
            <person name="Kallberg Y."/>
            <person name="Tangrot J."/>
            <person name="Rosling A."/>
        </authorList>
    </citation>
    <scope>NUCLEOTIDE SEQUENCE</scope>
    <source>
        <strain evidence="1">87-6 pot B 2015</strain>
    </source>
</reference>
<gene>
    <name evidence="1" type="ORF">FMOSSE_LOCUS5289</name>
</gene>